<dbReference type="PRINTS" id="PR00173">
    <property type="entry name" value="EDTRNSPORT"/>
</dbReference>
<feature type="transmembrane region" description="Helical" evidence="6">
    <location>
        <begin position="376"/>
        <end position="396"/>
    </location>
</feature>
<keyword evidence="4 6" id="KW-1133">Transmembrane helix</keyword>
<evidence type="ECO:0000313" key="9">
    <source>
        <dbReference type="Proteomes" id="UP001491310"/>
    </source>
</evidence>
<keyword evidence="5 6" id="KW-0472">Membrane</keyword>
<evidence type="ECO:0000256" key="2">
    <source>
        <dbReference type="ARBA" id="ARBA00022448"/>
    </source>
</evidence>
<feature type="transmembrane region" description="Helical" evidence="6">
    <location>
        <begin position="40"/>
        <end position="61"/>
    </location>
</feature>
<dbReference type="PANTHER" id="PTHR11958">
    <property type="entry name" value="SODIUM/DICARBOXYLATE SYMPORTER-RELATED"/>
    <property type="match status" value="1"/>
</dbReference>
<dbReference type="InterPro" id="IPR036458">
    <property type="entry name" value="Na:dicarbo_symporter_sf"/>
</dbReference>
<evidence type="ECO:0000256" key="5">
    <source>
        <dbReference type="ARBA" id="ARBA00023136"/>
    </source>
</evidence>
<dbReference type="Gene3D" id="1.10.3860.10">
    <property type="entry name" value="Sodium:dicarboxylate symporter"/>
    <property type="match status" value="1"/>
</dbReference>
<dbReference type="Pfam" id="PF00375">
    <property type="entry name" value="SDF"/>
    <property type="match status" value="1"/>
</dbReference>
<keyword evidence="9" id="KW-1185">Reference proteome</keyword>
<feature type="region of interest" description="Disordered" evidence="7">
    <location>
        <begin position="474"/>
        <end position="505"/>
    </location>
</feature>
<evidence type="ECO:0000256" key="7">
    <source>
        <dbReference type="SAM" id="MobiDB-lite"/>
    </source>
</evidence>
<accession>A0ABR2YRA4</accession>
<feature type="transmembrane region" description="Helical" evidence="6">
    <location>
        <begin position="113"/>
        <end position="137"/>
    </location>
</feature>
<comment type="caution">
    <text evidence="8">The sequence shown here is derived from an EMBL/GenBank/DDBJ whole genome shotgun (WGS) entry which is preliminary data.</text>
</comment>
<feature type="compositionally biased region" description="Basic and acidic residues" evidence="7">
    <location>
        <begin position="476"/>
        <end position="495"/>
    </location>
</feature>
<feature type="compositionally biased region" description="Basic and acidic residues" evidence="7">
    <location>
        <begin position="1"/>
        <end position="16"/>
    </location>
</feature>
<dbReference type="Proteomes" id="UP001491310">
    <property type="component" value="Unassembled WGS sequence"/>
</dbReference>
<evidence type="ECO:0000256" key="1">
    <source>
        <dbReference type="ARBA" id="ARBA00004141"/>
    </source>
</evidence>
<feature type="transmembrane region" description="Helical" evidence="6">
    <location>
        <begin position="81"/>
        <end position="101"/>
    </location>
</feature>
<dbReference type="InterPro" id="IPR050746">
    <property type="entry name" value="DAACS"/>
</dbReference>
<sequence>MDVKPAADMGPEEKVAMSETPPPKSGWRKFKDFAFRKKMLVFWTLGGVVVGIALGAGLYSVHPSKIAIEIIGYPGELLINALQELVLPLIILALMTGVLNLRHTTTGTGRITTWSLCYYLLSMVLAVIIGIALSYAIRPGREQPFANHGNSCSSSSAVVDKVATAPTTQGGTVESLLDIGRQLVPKNIIMAAATSQYLGVIMFAIVMAIILNSLGPPAEPLIRVIEIANDVIMAMIYLVIYCTPVGIASLIAQTILKACNIVTLLKSLGLYVGTILIGFGIHALVALPITVFALTRQNPFRIMRGYFPAFAMGFGTSSSAATMPVTMECGVNLKCRPSIVRFVIPLGTNINRDGAALYEAASVLFIAQANGLHLSAGNVVVVAITATLAAIGSASIPNSALVSMVTVLQAVGMSQYIPQLAILLAMDWLIGMFRTITNIWGDACAVSCVDHWANKYEKVIDDDALNAGPPPGMCDHMPEAHKGDVENGLHTEDSAHTPANGTKLA</sequence>
<comment type="similarity">
    <text evidence="6">Belongs to the dicarboxylate/amino acid:cation symporter (DAACS) (TC 2.A.23) family.</text>
</comment>
<organism evidence="8 9">
    <name type="scientific">Coccomyxa subellipsoidea</name>
    <dbReference type="NCBI Taxonomy" id="248742"/>
    <lineage>
        <taxon>Eukaryota</taxon>
        <taxon>Viridiplantae</taxon>
        <taxon>Chlorophyta</taxon>
        <taxon>core chlorophytes</taxon>
        <taxon>Trebouxiophyceae</taxon>
        <taxon>Trebouxiophyceae incertae sedis</taxon>
        <taxon>Coccomyxaceae</taxon>
        <taxon>Coccomyxa</taxon>
    </lineage>
</organism>
<comment type="subcellular location">
    <subcellularLocation>
        <location evidence="1 6">Membrane</location>
        <topology evidence="1 6">Multi-pass membrane protein</topology>
    </subcellularLocation>
</comment>
<reference evidence="8 9" key="1">
    <citation type="journal article" date="2024" name="Nat. Commun.">
        <title>Phylogenomics reveals the evolutionary origins of lichenization in chlorophyte algae.</title>
        <authorList>
            <person name="Puginier C."/>
            <person name="Libourel C."/>
            <person name="Otte J."/>
            <person name="Skaloud P."/>
            <person name="Haon M."/>
            <person name="Grisel S."/>
            <person name="Petersen M."/>
            <person name="Berrin J.G."/>
            <person name="Delaux P.M."/>
            <person name="Dal Grande F."/>
            <person name="Keller J."/>
        </authorList>
    </citation>
    <scope>NUCLEOTIDE SEQUENCE [LARGE SCALE GENOMIC DNA]</scope>
    <source>
        <strain evidence="8 9">SAG 216-7</strain>
    </source>
</reference>
<evidence type="ECO:0000256" key="4">
    <source>
        <dbReference type="ARBA" id="ARBA00022989"/>
    </source>
</evidence>
<feature type="transmembrane region" description="Helical" evidence="6">
    <location>
        <begin position="188"/>
        <end position="211"/>
    </location>
</feature>
<dbReference type="PANTHER" id="PTHR11958:SF63">
    <property type="entry name" value="AMINO ACID TRANSPORTER"/>
    <property type="match status" value="1"/>
</dbReference>
<name>A0ABR2YRA4_9CHLO</name>
<feature type="region of interest" description="Disordered" evidence="7">
    <location>
        <begin position="1"/>
        <end position="24"/>
    </location>
</feature>
<keyword evidence="2 6" id="KW-0813">Transport</keyword>
<dbReference type="InterPro" id="IPR001991">
    <property type="entry name" value="Na-dicarboxylate_symporter"/>
</dbReference>
<dbReference type="EMBL" id="JALJOT010000006">
    <property type="protein sequence ID" value="KAK9909594.1"/>
    <property type="molecule type" value="Genomic_DNA"/>
</dbReference>
<dbReference type="SUPFAM" id="SSF118215">
    <property type="entry name" value="Proton glutamate symport protein"/>
    <property type="match status" value="1"/>
</dbReference>
<protein>
    <recommendedName>
        <fullName evidence="6">Amino acid transporter</fullName>
    </recommendedName>
</protein>
<evidence type="ECO:0000313" key="8">
    <source>
        <dbReference type="EMBL" id="KAK9909594.1"/>
    </source>
</evidence>
<feature type="transmembrane region" description="Helical" evidence="6">
    <location>
        <begin position="416"/>
        <end position="433"/>
    </location>
</feature>
<keyword evidence="3 6" id="KW-0812">Transmembrane</keyword>
<keyword evidence="6" id="KW-0769">Symport</keyword>
<feature type="transmembrane region" description="Helical" evidence="6">
    <location>
        <begin position="231"/>
        <end position="256"/>
    </location>
</feature>
<evidence type="ECO:0000256" key="6">
    <source>
        <dbReference type="RuleBase" id="RU361216"/>
    </source>
</evidence>
<proteinExistence type="inferred from homology"/>
<feature type="transmembrane region" description="Helical" evidence="6">
    <location>
        <begin position="268"/>
        <end position="294"/>
    </location>
</feature>
<evidence type="ECO:0000256" key="3">
    <source>
        <dbReference type="ARBA" id="ARBA00022692"/>
    </source>
</evidence>
<gene>
    <name evidence="8" type="ORF">WJX75_004641</name>
</gene>